<comment type="caution">
    <text evidence="1">The sequence shown here is derived from an EMBL/GenBank/DDBJ whole genome shotgun (WGS) entry which is preliminary data.</text>
</comment>
<dbReference type="EMBL" id="ATCN01000360">
    <property type="protein sequence ID" value="EPR79194.1"/>
    <property type="molecule type" value="Genomic_DNA"/>
</dbReference>
<protein>
    <submittedName>
        <fullName evidence="1">Uncharacterized protein</fullName>
    </submittedName>
</protein>
<dbReference type="InParanoid" id="S7XJJ6"/>
<dbReference type="VEuPathDB" id="MicrosporidiaDB:SLOPH_856"/>
<evidence type="ECO:0000313" key="1">
    <source>
        <dbReference type="EMBL" id="EPR79194.1"/>
    </source>
</evidence>
<reference evidence="2" key="1">
    <citation type="journal article" date="2013" name="PLoS Genet.">
        <title>The genome of Spraguea lophii and the basis of host-microsporidian interactions.</title>
        <authorList>
            <person name="Campbell S.E."/>
            <person name="Williams T.A."/>
            <person name="Yousuf A."/>
            <person name="Soanes D.M."/>
            <person name="Paszkiewicz K.H."/>
            <person name="Williams B.A.P."/>
        </authorList>
    </citation>
    <scope>NUCLEOTIDE SEQUENCE [LARGE SCALE GENOMIC DNA]</scope>
    <source>
        <strain evidence="2">42_110</strain>
    </source>
</reference>
<feature type="non-terminal residue" evidence="1">
    <location>
        <position position="629"/>
    </location>
</feature>
<sequence length="629" mass="73528">IKNNIITFESNDRLITTDIKIKILSEPMTTSILISVNNTIIVTENINEIMFYINYVKDAINNYNEYINYASDDIKGLNGNGFKFGIDKQNVFVLENDWLEVFLHKDNDLPLFKIEFTTLKFISNPVNGTVVINIYYYDAMLLDYILFGDKVCIILYTTAIADDKEYTYKDYGCNSIKDMECYSNDNKKDNYNDQKPKLVFKVDNPIRIVLTQELIKVISNINKSTRDFIIENTTNEFIRVIDDSLTRKYKNSKDSEDKTVKIDNDNNIIVNNNKKDSDDEINKNIEIDNDTKKKLHDNLVLPHSQALFNRNIFYKNESNINIKDNNFIFDLRSSYSSVIDDYSKYLFLNISLDNFNRKIKIYKNIVINNTSNIDIECYIGDNDVDISNYKGILSVSKKNTASVELNRLYNNMRIKPRGYKLSIDTFDIHRVVTLAPEVNYEAKIKEGCFIAFRDDNDKCNRNIYNKEFIRLSVESFVKNVKGYLVYYIIIYSKTVFKNHSLSNIEIDIYDKGKCIDTINVRKNESIEYYNLDNDHMFSAANDIDLNDNQSDNNFIRNIEINNNSIKNDEIKNDKINNNFIKNDKINKIHLSIVDKKIENISYNLFDEYKLSLKNIKINNSIISNININQ</sequence>
<organism evidence="1 2">
    <name type="scientific">Spraguea lophii (strain 42_110)</name>
    <name type="common">Microsporidian parasite</name>
    <dbReference type="NCBI Taxonomy" id="1358809"/>
    <lineage>
        <taxon>Eukaryota</taxon>
        <taxon>Fungi</taxon>
        <taxon>Fungi incertae sedis</taxon>
        <taxon>Microsporidia</taxon>
        <taxon>Spragueidae</taxon>
        <taxon>Spraguea</taxon>
    </lineage>
</organism>
<keyword evidence="2" id="KW-1185">Reference proteome</keyword>
<evidence type="ECO:0000313" key="2">
    <source>
        <dbReference type="Proteomes" id="UP000014978"/>
    </source>
</evidence>
<accession>S7XJJ6</accession>
<proteinExistence type="predicted"/>
<gene>
    <name evidence="1" type="ORF">SLOPH_856</name>
</gene>
<feature type="non-terminal residue" evidence="1">
    <location>
        <position position="1"/>
    </location>
</feature>
<dbReference type="AlphaFoldDB" id="S7XJJ6"/>
<name>S7XJJ6_SPRLO</name>
<dbReference type="Proteomes" id="UP000014978">
    <property type="component" value="Unassembled WGS sequence"/>
</dbReference>